<reference evidence="2 3" key="1">
    <citation type="submission" date="2018-05" db="EMBL/GenBank/DDBJ databases">
        <title>Complete Genome Sequences of Extremely Thermoacidophilic, Metal-Mobilizing Type-Strain Members of the Archaeal Family Sulfolobaceae: Acidianus brierleyi DSM-1651T, Acidianus sulfidivorans DSM-18786T, Metallosphaera hakonensis DSM-7519T, and Metallosphaera prunae DSM-10039T.</title>
        <authorList>
            <person name="Counts J.A."/>
            <person name="Kelly R.M."/>
        </authorList>
    </citation>
    <scope>NUCLEOTIDE SEQUENCE [LARGE SCALE GENOMIC DNA]</scope>
    <source>
        <strain evidence="2 3">DSM 1651</strain>
    </source>
</reference>
<accession>A0A2U9IGG5</accession>
<keyword evidence="1" id="KW-1133">Transmembrane helix</keyword>
<evidence type="ECO:0000256" key="1">
    <source>
        <dbReference type="SAM" id="Phobius"/>
    </source>
</evidence>
<dbReference type="RefSeq" id="WP_110271004.1">
    <property type="nucleotide sequence ID" value="NZ_CP029289.2"/>
</dbReference>
<dbReference type="AlphaFoldDB" id="A0A2U9IGG5"/>
<feature type="transmembrane region" description="Helical" evidence="1">
    <location>
        <begin position="35"/>
        <end position="53"/>
    </location>
</feature>
<feature type="transmembrane region" description="Helical" evidence="1">
    <location>
        <begin position="73"/>
        <end position="91"/>
    </location>
</feature>
<dbReference type="GeneID" id="36832783"/>
<feature type="transmembrane region" description="Helical" evidence="1">
    <location>
        <begin position="129"/>
        <end position="153"/>
    </location>
</feature>
<protein>
    <recommendedName>
        <fullName evidence="4">Phosphoesterase</fullName>
    </recommendedName>
</protein>
<keyword evidence="1" id="KW-0812">Transmembrane</keyword>
<evidence type="ECO:0000313" key="2">
    <source>
        <dbReference type="EMBL" id="AWR95123.1"/>
    </source>
</evidence>
<feature type="transmembrane region" description="Helical" evidence="1">
    <location>
        <begin position="165"/>
        <end position="187"/>
    </location>
</feature>
<organism evidence="2 3">
    <name type="scientific">Acidianus brierleyi</name>
    <dbReference type="NCBI Taxonomy" id="41673"/>
    <lineage>
        <taxon>Archaea</taxon>
        <taxon>Thermoproteota</taxon>
        <taxon>Thermoprotei</taxon>
        <taxon>Sulfolobales</taxon>
        <taxon>Sulfolobaceae</taxon>
        <taxon>Acidianus</taxon>
    </lineage>
</organism>
<dbReference type="OrthoDB" id="43136at2157"/>
<evidence type="ECO:0000313" key="3">
    <source>
        <dbReference type="Proteomes" id="UP000248044"/>
    </source>
</evidence>
<keyword evidence="3" id="KW-1185">Reference proteome</keyword>
<proteinExistence type="predicted"/>
<dbReference type="EMBL" id="CP029289">
    <property type="protein sequence ID" value="AWR95123.1"/>
    <property type="molecule type" value="Genomic_DNA"/>
</dbReference>
<dbReference type="Proteomes" id="UP000248044">
    <property type="component" value="Chromosome"/>
</dbReference>
<dbReference type="KEGG" id="abri:DFR85_11465"/>
<name>A0A2U9IGG5_9CREN</name>
<feature type="transmembrane region" description="Helical" evidence="1">
    <location>
        <begin position="97"/>
        <end position="117"/>
    </location>
</feature>
<keyword evidence="1" id="KW-0472">Membrane</keyword>
<gene>
    <name evidence="2" type="ORF">DFR85_11465</name>
</gene>
<evidence type="ECO:0008006" key="4">
    <source>
        <dbReference type="Google" id="ProtNLM"/>
    </source>
</evidence>
<sequence>MGKIYCVISRIFHPSITSAVGFSAIAMAFQLRLSVIILFLIFYGIMPYIMVYFLKIKGKVSNIFVTERKERPLMFALTYPLYLIVPFLLYLDNTRNIVTYLSICYAFNTLLLAIITLKFKISLHESSIAGIVSAVIYIFGFTYVFLLFLPLIVGISRIKLKQHTLAQVFFAFVFITFLTVTELYLYYNIL</sequence>